<proteinExistence type="predicted"/>
<feature type="transmembrane region" description="Helical" evidence="1">
    <location>
        <begin position="78"/>
        <end position="102"/>
    </location>
</feature>
<reference evidence="2" key="1">
    <citation type="journal article" date="2020" name="Fungal Divers.">
        <title>Resolving the Mortierellaceae phylogeny through synthesis of multi-gene phylogenetics and phylogenomics.</title>
        <authorList>
            <person name="Vandepol N."/>
            <person name="Liber J."/>
            <person name="Desiro A."/>
            <person name="Na H."/>
            <person name="Kennedy M."/>
            <person name="Barry K."/>
            <person name="Grigoriev I.V."/>
            <person name="Miller A.N."/>
            <person name="O'Donnell K."/>
            <person name="Stajich J.E."/>
            <person name="Bonito G."/>
        </authorList>
    </citation>
    <scope>NUCLEOTIDE SEQUENCE</scope>
    <source>
        <strain evidence="2">NVP60</strain>
    </source>
</reference>
<dbReference type="AlphaFoldDB" id="A0A9P6UPQ4"/>
<comment type="caution">
    <text evidence="2">The sequence shown here is derived from an EMBL/GenBank/DDBJ whole genome shotgun (WGS) entry which is preliminary data.</text>
</comment>
<evidence type="ECO:0000313" key="2">
    <source>
        <dbReference type="EMBL" id="KAG0315425.1"/>
    </source>
</evidence>
<keyword evidence="1" id="KW-1133">Transmembrane helix</keyword>
<feature type="transmembrane region" description="Helical" evidence="1">
    <location>
        <begin position="264"/>
        <end position="284"/>
    </location>
</feature>
<evidence type="ECO:0000313" key="3">
    <source>
        <dbReference type="Proteomes" id="UP000823405"/>
    </source>
</evidence>
<name>A0A9P6UPQ4_9FUNG</name>
<dbReference type="OrthoDB" id="2445359at2759"/>
<protein>
    <recommendedName>
        <fullName evidence="4">Transmembrane protein</fullName>
    </recommendedName>
</protein>
<dbReference type="Proteomes" id="UP000823405">
    <property type="component" value="Unassembled WGS sequence"/>
</dbReference>
<dbReference type="EMBL" id="JAAAIN010000374">
    <property type="protein sequence ID" value="KAG0315425.1"/>
    <property type="molecule type" value="Genomic_DNA"/>
</dbReference>
<feature type="transmembrane region" description="Helical" evidence="1">
    <location>
        <begin position="182"/>
        <end position="201"/>
    </location>
</feature>
<keyword evidence="3" id="KW-1185">Reference proteome</keyword>
<keyword evidence="1" id="KW-0812">Transmembrane</keyword>
<evidence type="ECO:0000256" key="1">
    <source>
        <dbReference type="SAM" id="Phobius"/>
    </source>
</evidence>
<sequence>MNDSPQQQRQQTEVISTGEREPLLARTIQRTVSWTTSRLEADQVDTDTQEALTKKEEEEEAQWFAELRRRPWHQRPSAYWLVPWGYLVGVITGLCTTTMWQLRSRVICHHLLSNPTIHKLPGSLSLLSEGVSQLAPLEECMTPTLIGMVRQLETRIVTISSICLLLTLSKWCSLSDVYGRKVLFHIGLAGTAIYICLSLFAASRYNVLGYYLFYLEAVSFALIPAASVLNPALFAYCGYSNLIVSMTSLVFHWDVDDNEMYQNFISVVMIVVLLGLLPLWNAAYNAFVVDDVGLGNNP</sequence>
<feature type="transmembrane region" description="Helical" evidence="1">
    <location>
        <begin position="208"/>
        <end position="227"/>
    </location>
</feature>
<accession>A0A9P6UPQ4</accession>
<gene>
    <name evidence="2" type="ORF">BGZ97_008250</name>
</gene>
<evidence type="ECO:0008006" key="4">
    <source>
        <dbReference type="Google" id="ProtNLM"/>
    </source>
</evidence>
<organism evidence="2 3">
    <name type="scientific">Linnemannia gamsii</name>
    <dbReference type="NCBI Taxonomy" id="64522"/>
    <lineage>
        <taxon>Eukaryota</taxon>
        <taxon>Fungi</taxon>
        <taxon>Fungi incertae sedis</taxon>
        <taxon>Mucoromycota</taxon>
        <taxon>Mortierellomycotina</taxon>
        <taxon>Mortierellomycetes</taxon>
        <taxon>Mortierellales</taxon>
        <taxon>Mortierellaceae</taxon>
        <taxon>Linnemannia</taxon>
    </lineage>
</organism>
<keyword evidence="1" id="KW-0472">Membrane</keyword>
<feature type="transmembrane region" description="Helical" evidence="1">
    <location>
        <begin position="233"/>
        <end position="252"/>
    </location>
</feature>